<organism evidence="2 3">
    <name type="scientific">Actinoplanes oblitus</name>
    <dbReference type="NCBI Taxonomy" id="3040509"/>
    <lineage>
        <taxon>Bacteria</taxon>
        <taxon>Bacillati</taxon>
        <taxon>Actinomycetota</taxon>
        <taxon>Actinomycetes</taxon>
        <taxon>Micromonosporales</taxon>
        <taxon>Micromonosporaceae</taxon>
        <taxon>Actinoplanes</taxon>
    </lineage>
</organism>
<accession>A0ABY8WRM9</accession>
<sequence>MIALRPEAPRWSLPALAGTTLAGVLLATITGHSAWAVPVAMPLITTATVKYLWSVAKDRRDGRLARLVWRGLGKVALTRPDGRAMLSIAQVRAEYGQSVLDDAARDPELDRILDSYVDELAAQLRKPTPKQPTPVPLTVVLVTAFANGYLEAVTDPRRRPGASPYRGYSLDMVVLAALCRLADRLDDSDLPEARPATR</sequence>
<dbReference type="Proteomes" id="UP001240150">
    <property type="component" value="Chromosome"/>
</dbReference>
<dbReference type="EMBL" id="CP126980">
    <property type="protein sequence ID" value="WIN00118.1"/>
    <property type="molecule type" value="Genomic_DNA"/>
</dbReference>
<evidence type="ECO:0000313" key="3">
    <source>
        <dbReference type="Proteomes" id="UP001240150"/>
    </source>
</evidence>
<protein>
    <submittedName>
        <fullName evidence="2">Uncharacterized protein</fullName>
    </submittedName>
</protein>
<reference evidence="2 3" key="1">
    <citation type="submission" date="2023-06" db="EMBL/GenBank/DDBJ databases">
        <authorList>
            <person name="Yushchuk O."/>
            <person name="Binda E."/>
            <person name="Ruckert-Reed C."/>
            <person name="Fedorenko V."/>
            <person name="Kalinowski J."/>
            <person name="Marinelli F."/>
        </authorList>
    </citation>
    <scope>NUCLEOTIDE SEQUENCE [LARGE SCALE GENOMIC DNA]</scope>
    <source>
        <strain evidence="2 3">NRRL 3884</strain>
    </source>
</reference>
<evidence type="ECO:0000256" key="1">
    <source>
        <dbReference type="SAM" id="Phobius"/>
    </source>
</evidence>
<evidence type="ECO:0000313" key="2">
    <source>
        <dbReference type="EMBL" id="WIN00118.1"/>
    </source>
</evidence>
<proteinExistence type="predicted"/>
<keyword evidence="1" id="KW-0812">Transmembrane</keyword>
<keyword evidence="1" id="KW-0472">Membrane</keyword>
<gene>
    <name evidence="2" type="ORF">ACTOB_003802</name>
</gene>
<dbReference type="RefSeq" id="WP_284921594.1">
    <property type="nucleotide sequence ID" value="NZ_CP126980.1"/>
</dbReference>
<feature type="transmembrane region" description="Helical" evidence="1">
    <location>
        <begin position="12"/>
        <end position="29"/>
    </location>
</feature>
<feature type="transmembrane region" description="Helical" evidence="1">
    <location>
        <begin position="35"/>
        <end position="53"/>
    </location>
</feature>
<keyword evidence="3" id="KW-1185">Reference proteome</keyword>
<name>A0ABY8WRM9_9ACTN</name>
<keyword evidence="1" id="KW-1133">Transmembrane helix</keyword>